<dbReference type="Pfam" id="PF12213">
    <property type="entry name" value="Dpoe2NT"/>
    <property type="match status" value="1"/>
</dbReference>
<evidence type="ECO:0000313" key="11">
    <source>
        <dbReference type="Proteomes" id="UP001208570"/>
    </source>
</evidence>
<evidence type="ECO:0000256" key="7">
    <source>
        <dbReference type="PIRNR" id="PIRNR000799"/>
    </source>
</evidence>
<feature type="domain" description="DNA polymerase epsilon subunit B N-terminal" evidence="9">
    <location>
        <begin position="43"/>
        <end position="94"/>
    </location>
</feature>
<dbReference type="GO" id="GO:0003677">
    <property type="term" value="F:DNA binding"/>
    <property type="evidence" value="ECO:0007669"/>
    <property type="project" value="UniProtKB-UniRule"/>
</dbReference>
<dbReference type="Gene3D" id="1.10.8.60">
    <property type="match status" value="1"/>
</dbReference>
<reference evidence="10" key="1">
    <citation type="journal article" date="2023" name="Mol. Biol. Evol.">
        <title>Third-Generation Sequencing Reveals the Adaptive Role of the Epigenome in Three Deep-Sea Polychaetes.</title>
        <authorList>
            <person name="Perez M."/>
            <person name="Aroh O."/>
            <person name="Sun Y."/>
            <person name="Lan Y."/>
            <person name="Juniper S.K."/>
            <person name="Young C.R."/>
            <person name="Angers B."/>
            <person name="Qian P.Y."/>
        </authorList>
    </citation>
    <scope>NUCLEOTIDE SEQUENCE</scope>
    <source>
        <strain evidence="10">P08H-3</strain>
    </source>
</reference>
<evidence type="ECO:0000256" key="3">
    <source>
        <dbReference type="ARBA" id="ARBA00022705"/>
    </source>
</evidence>
<comment type="similarity">
    <text evidence="2 7">Belongs to the DNA polymerase epsilon subunit B family.</text>
</comment>
<evidence type="ECO:0000313" key="10">
    <source>
        <dbReference type="EMBL" id="KAK2158897.1"/>
    </source>
</evidence>
<accession>A0AAD9JTS4</accession>
<feature type="domain" description="DNA polymerase alpha/delta/epsilon subunit B" evidence="8">
    <location>
        <begin position="286"/>
        <end position="484"/>
    </location>
</feature>
<protein>
    <recommendedName>
        <fullName evidence="7">DNA polymerase epsilon subunit</fullName>
    </recommendedName>
    <alternativeName>
        <fullName evidence="7">DNA polymerase II subunit 2</fullName>
    </alternativeName>
</protein>
<evidence type="ECO:0000259" key="9">
    <source>
        <dbReference type="Pfam" id="PF12213"/>
    </source>
</evidence>
<dbReference type="GO" id="GO:0008622">
    <property type="term" value="C:epsilon DNA polymerase complex"/>
    <property type="evidence" value="ECO:0007669"/>
    <property type="project" value="UniProtKB-UniRule"/>
</dbReference>
<dbReference type="InterPro" id="IPR024639">
    <property type="entry name" value="DNA_pol_e_bsu_N"/>
</dbReference>
<dbReference type="PANTHER" id="PTHR12708:SF0">
    <property type="entry name" value="DNA POLYMERASE EPSILON SUBUNIT 2"/>
    <property type="match status" value="1"/>
</dbReference>
<keyword evidence="5 7" id="KW-0539">Nucleus</keyword>
<dbReference type="Proteomes" id="UP001208570">
    <property type="component" value="Unassembled WGS sequence"/>
</dbReference>
<evidence type="ECO:0000256" key="4">
    <source>
        <dbReference type="ARBA" id="ARBA00023125"/>
    </source>
</evidence>
<dbReference type="FunFam" id="3.60.21.50:FF:000007">
    <property type="entry name" value="DNA polymerase epsilon subunit"/>
    <property type="match status" value="1"/>
</dbReference>
<evidence type="ECO:0000256" key="1">
    <source>
        <dbReference type="ARBA" id="ARBA00004123"/>
    </source>
</evidence>
<evidence type="ECO:0000256" key="2">
    <source>
        <dbReference type="ARBA" id="ARBA00009560"/>
    </source>
</evidence>
<dbReference type="PANTHER" id="PTHR12708">
    <property type="entry name" value="DNA POLYMERASE EPSILON SUBUNIT B"/>
    <property type="match status" value="1"/>
</dbReference>
<organism evidence="10 11">
    <name type="scientific">Paralvinella palmiformis</name>
    <dbReference type="NCBI Taxonomy" id="53620"/>
    <lineage>
        <taxon>Eukaryota</taxon>
        <taxon>Metazoa</taxon>
        <taxon>Spiralia</taxon>
        <taxon>Lophotrochozoa</taxon>
        <taxon>Annelida</taxon>
        <taxon>Polychaeta</taxon>
        <taxon>Sedentaria</taxon>
        <taxon>Canalipalpata</taxon>
        <taxon>Terebellida</taxon>
        <taxon>Terebelliformia</taxon>
        <taxon>Alvinellidae</taxon>
        <taxon>Paralvinella</taxon>
    </lineage>
</organism>
<comment type="caution">
    <text evidence="10">The sequence shown here is derived from an EMBL/GenBank/DDBJ whole genome shotgun (WGS) entry which is preliminary data.</text>
</comment>
<dbReference type="InterPro" id="IPR007185">
    <property type="entry name" value="DNA_pol_a/d/e_bsu"/>
</dbReference>
<keyword evidence="11" id="KW-1185">Reference proteome</keyword>
<keyword evidence="3 7" id="KW-0235">DNA replication</keyword>
<dbReference type="InterPro" id="IPR016266">
    <property type="entry name" value="POLE2"/>
</dbReference>
<comment type="subcellular location">
    <subcellularLocation>
        <location evidence="1 7">Nucleus</location>
    </subcellularLocation>
</comment>
<evidence type="ECO:0000256" key="5">
    <source>
        <dbReference type="ARBA" id="ARBA00023242"/>
    </source>
</evidence>
<evidence type="ECO:0000259" key="8">
    <source>
        <dbReference type="Pfam" id="PF04042"/>
    </source>
</evidence>
<dbReference type="AlphaFoldDB" id="A0AAD9JTS4"/>
<comment type="function">
    <text evidence="6">Accessory component of the DNA polymerase epsilon complex. Participates in DNA repair and in chromosomal DNA replication.</text>
</comment>
<name>A0AAD9JTS4_9ANNE</name>
<evidence type="ECO:0000256" key="6">
    <source>
        <dbReference type="ARBA" id="ARBA00054225"/>
    </source>
</evidence>
<dbReference type="GO" id="GO:0042276">
    <property type="term" value="P:error-prone translesion synthesis"/>
    <property type="evidence" value="ECO:0007669"/>
    <property type="project" value="TreeGrafter"/>
</dbReference>
<dbReference type="GO" id="GO:0006261">
    <property type="term" value="P:DNA-templated DNA replication"/>
    <property type="evidence" value="ECO:0007669"/>
    <property type="project" value="InterPro"/>
</dbReference>
<gene>
    <name evidence="10" type="ORF">LSH36_162g08057</name>
</gene>
<sequence>MLIPVVQATSTIQNARTVYKHIPISGSIAVLLIGVTKPQDVVSDASKYLVGVLQPVNEGQREQALDKLLEVIQKQPLKSSMISQDVCEAAVNECNEVEEEDCDKILSVIDAFTIPRFTYVSERKKFIPNSTMDVAQPVLLGDAKTKADLFRDRYIILHQRTSRHELFTPAILGEQTDSKKFQLKPIEYLLGSTSKLGEMIVLGMLTQLKECFTVNCFKPFLHPLKKGWYEDEIFHVNAFGFPPPEPASVTRNYFGNMNFFGGPSPICVKASVKLKQIEQENEEAMFVILSDVWLDQAKVVDRLKVLFAGYSQMPPTCFIFCGNFTSTPYGPNHIKILKESLKNLADILVEYPVLLERSRFIFVPGPQDPGFSIILPRPSIPKVVTDDFVRRVPSAEFTSNPCRIQYCTREIVVFREDIVMKMCRNCVRYPTDGDISKHFSKTVICQAHLCPLPLHVEPIYWAYDNALRVYPLPDLIICADKYDPYSETQVDCTIANPCSQLSCIQSLSTGGSTVVTSFQDPALCYGRGLLFIYTFSGSGIPRSI</sequence>
<dbReference type="Pfam" id="PF04042">
    <property type="entry name" value="DNA_pol_E_B"/>
    <property type="match status" value="1"/>
</dbReference>
<proteinExistence type="inferred from homology"/>
<dbReference type="EMBL" id="JAODUP010000162">
    <property type="protein sequence ID" value="KAK2158897.1"/>
    <property type="molecule type" value="Genomic_DNA"/>
</dbReference>
<dbReference type="PIRSF" id="PIRSF000799">
    <property type="entry name" value="DNA_pol_eps_2"/>
    <property type="match status" value="1"/>
</dbReference>
<keyword evidence="4 7" id="KW-0238">DNA-binding</keyword>
<dbReference type="Gene3D" id="3.60.21.50">
    <property type="match status" value="1"/>
</dbReference>